<evidence type="ECO:0000313" key="4">
    <source>
        <dbReference type="Proteomes" id="UP000679213"/>
    </source>
</evidence>
<dbReference type="EMBL" id="LR792632">
    <property type="protein sequence ID" value="CAB3288760.1"/>
    <property type="molecule type" value="Genomic_DNA"/>
</dbReference>
<keyword evidence="4" id="KW-1185">Reference proteome</keyword>
<dbReference type="PROSITE" id="PS50005">
    <property type="entry name" value="TPR"/>
    <property type="match status" value="1"/>
</dbReference>
<dbReference type="KEGG" id="mesg:MLAUSG7_0885"/>
<name>A0A8D6PX50_9EURY</name>
<gene>
    <name evidence="3" type="ORF">MLAUSG7_0885</name>
</gene>
<dbReference type="PANTHER" id="PTHR44943">
    <property type="entry name" value="CELLULOSE SYNTHASE OPERON PROTEIN C"/>
    <property type="match status" value="1"/>
</dbReference>
<dbReference type="InterPro" id="IPR011990">
    <property type="entry name" value="TPR-like_helical_dom_sf"/>
</dbReference>
<dbReference type="RefSeq" id="WP_214399268.1">
    <property type="nucleotide sequence ID" value="NZ_LR792632.1"/>
</dbReference>
<protein>
    <submittedName>
        <fullName evidence="3">TPR repeat-containing protein</fullName>
    </submittedName>
</protein>
<dbReference type="InterPro" id="IPR019734">
    <property type="entry name" value="TPR_rpt"/>
</dbReference>
<organism evidence="3 4">
    <name type="scientific">Methanocaldococcus lauensis</name>
    <dbReference type="NCBI Taxonomy" id="2546128"/>
    <lineage>
        <taxon>Archaea</taxon>
        <taxon>Methanobacteriati</taxon>
        <taxon>Methanobacteriota</taxon>
        <taxon>Methanomada group</taxon>
        <taxon>Methanococci</taxon>
        <taxon>Methanococcales</taxon>
        <taxon>Methanocaldococcaceae</taxon>
        <taxon>Methanocaldococcus</taxon>
    </lineage>
</organism>
<evidence type="ECO:0000313" key="3">
    <source>
        <dbReference type="EMBL" id="CAB3288760.1"/>
    </source>
</evidence>
<dbReference type="PANTHER" id="PTHR44943:SF4">
    <property type="entry name" value="TPR REPEAT-CONTAINING PROTEIN MJ0798"/>
    <property type="match status" value="1"/>
</dbReference>
<dbReference type="Gene3D" id="1.25.40.10">
    <property type="entry name" value="Tetratricopeptide repeat domain"/>
    <property type="match status" value="1"/>
</dbReference>
<dbReference type="Proteomes" id="UP000679213">
    <property type="component" value="Chromosome I"/>
</dbReference>
<keyword evidence="1" id="KW-0677">Repeat</keyword>
<proteinExistence type="predicted"/>
<accession>A0A8D6SWD4</accession>
<evidence type="ECO:0000256" key="2">
    <source>
        <dbReference type="ARBA" id="ARBA00022803"/>
    </source>
</evidence>
<dbReference type="AlphaFoldDB" id="A0A8D6PX50"/>
<dbReference type="Pfam" id="PF13432">
    <property type="entry name" value="TPR_16"/>
    <property type="match status" value="1"/>
</dbReference>
<dbReference type="SMART" id="SM00028">
    <property type="entry name" value="TPR"/>
    <property type="match status" value="2"/>
</dbReference>
<accession>A0A8D6PX50</accession>
<evidence type="ECO:0000256" key="1">
    <source>
        <dbReference type="ARBA" id="ARBA00022737"/>
    </source>
</evidence>
<dbReference type="GeneID" id="65883690"/>
<dbReference type="SUPFAM" id="SSF48452">
    <property type="entry name" value="TPR-like"/>
    <property type="match status" value="1"/>
</dbReference>
<dbReference type="InterPro" id="IPR051685">
    <property type="entry name" value="Ycf3/AcsC/BcsC/TPR_MFPF"/>
</dbReference>
<reference evidence="3 4" key="1">
    <citation type="submission" date="2020-04" db="EMBL/GenBank/DDBJ databases">
        <authorList>
            <consortium name="Genoscope - CEA"/>
            <person name="William W."/>
        </authorList>
    </citation>
    <scope>NUCLEOTIDE SEQUENCE [LARGE SCALE GENOMIC DNA]</scope>
    <source>
        <strain evidence="3 4">SG7</strain>
    </source>
</reference>
<sequence>MENNKDNNEKAIYYYKKGVEVGNKGDVKKALEYFNKAIELNPFYRDAYYNKALALRILGRYEEARECLIIGLSIERYINCNIKKK</sequence>
<dbReference type="PROSITE" id="PS50293">
    <property type="entry name" value="TPR_REGION"/>
    <property type="match status" value="1"/>
</dbReference>
<keyword evidence="2" id="KW-0802">TPR repeat</keyword>